<dbReference type="GO" id="GO:0009073">
    <property type="term" value="P:aromatic amino acid family biosynthetic process"/>
    <property type="evidence" value="ECO:0007669"/>
    <property type="project" value="UniProtKB-KW"/>
</dbReference>
<feature type="binding site" evidence="7">
    <location>
        <position position="156"/>
    </location>
    <ligand>
        <name>ATP</name>
        <dbReference type="ChEBI" id="CHEBI:30616"/>
    </ligand>
</feature>
<keyword evidence="7" id="KW-0460">Magnesium</keyword>
<evidence type="ECO:0000313" key="8">
    <source>
        <dbReference type="EMBL" id="AEE53769.1"/>
    </source>
</evidence>
<dbReference type="EC" id="2.7.1.71" evidence="7"/>
<feature type="binding site" evidence="7">
    <location>
        <position position="78"/>
    </location>
    <ligand>
        <name>substrate</name>
    </ligand>
</feature>
<dbReference type="STRING" id="760192.Halhy_5946"/>
<feature type="binding site" evidence="7">
    <location>
        <position position="56"/>
    </location>
    <ligand>
        <name>substrate</name>
    </ligand>
</feature>
<dbReference type="OrthoDB" id="9800332at2"/>
<evidence type="ECO:0000313" key="9">
    <source>
        <dbReference type="Proteomes" id="UP000008461"/>
    </source>
</evidence>
<name>F4L096_HALH1</name>
<keyword evidence="2 7" id="KW-0808">Transferase</keyword>
<gene>
    <name evidence="7" type="primary">aroK</name>
    <name evidence="8" type="ordered locus">Halhy_5946</name>
</gene>
<protein>
    <recommendedName>
        <fullName evidence="7">Shikimate kinase</fullName>
        <shortName evidence="7">SK</shortName>
        <ecNumber evidence="7">2.7.1.71</ecNumber>
    </recommendedName>
</protein>
<comment type="function">
    <text evidence="7">Catalyzes the specific phosphorylation of the 3-hydroxyl group of shikimic acid using ATP as a cosubstrate.</text>
</comment>
<dbReference type="InterPro" id="IPR027417">
    <property type="entry name" value="P-loop_NTPase"/>
</dbReference>
<dbReference type="Proteomes" id="UP000008461">
    <property type="component" value="Chromosome"/>
</dbReference>
<dbReference type="PANTHER" id="PTHR21087">
    <property type="entry name" value="SHIKIMATE KINASE"/>
    <property type="match status" value="1"/>
</dbReference>
<feature type="binding site" evidence="7">
    <location>
        <begin position="10"/>
        <end position="15"/>
    </location>
    <ligand>
        <name>ATP</name>
        <dbReference type="ChEBI" id="CHEBI:30616"/>
    </ligand>
</feature>
<comment type="subunit">
    <text evidence="7">Monomer.</text>
</comment>
<keyword evidence="7" id="KW-0479">Metal-binding</keyword>
<dbReference type="GO" id="GO:0005524">
    <property type="term" value="F:ATP binding"/>
    <property type="evidence" value="ECO:0007669"/>
    <property type="project" value="UniProtKB-UniRule"/>
</dbReference>
<keyword evidence="1 7" id="KW-0028">Amino-acid biosynthesis</keyword>
<dbReference type="GO" id="GO:0004765">
    <property type="term" value="F:shikimate kinase activity"/>
    <property type="evidence" value="ECO:0007669"/>
    <property type="project" value="UniProtKB-UniRule"/>
</dbReference>
<organism evidence="8 9">
    <name type="scientific">Haliscomenobacter hydrossis (strain ATCC 27775 / DSM 1100 / LMG 10767 / O)</name>
    <dbReference type="NCBI Taxonomy" id="760192"/>
    <lineage>
        <taxon>Bacteria</taxon>
        <taxon>Pseudomonadati</taxon>
        <taxon>Bacteroidota</taxon>
        <taxon>Saprospiria</taxon>
        <taxon>Saprospirales</taxon>
        <taxon>Haliscomenobacteraceae</taxon>
        <taxon>Haliscomenobacter</taxon>
    </lineage>
</organism>
<feature type="binding site" evidence="7">
    <location>
        <position position="32"/>
    </location>
    <ligand>
        <name>substrate</name>
    </ligand>
</feature>
<comment type="catalytic activity">
    <reaction evidence="7">
        <text>shikimate + ATP = 3-phosphoshikimate + ADP + H(+)</text>
        <dbReference type="Rhea" id="RHEA:13121"/>
        <dbReference type="ChEBI" id="CHEBI:15378"/>
        <dbReference type="ChEBI" id="CHEBI:30616"/>
        <dbReference type="ChEBI" id="CHEBI:36208"/>
        <dbReference type="ChEBI" id="CHEBI:145989"/>
        <dbReference type="ChEBI" id="CHEBI:456216"/>
        <dbReference type="EC" id="2.7.1.71"/>
    </reaction>
</comment>
<feature type="binding site" evidence="7">
    <location>
        <position position="14"/>
    </location>
    <ligand>
        <name>Mg(2+)</name>
        <dbReference type="ChEBI" id="CHEBI:18420"/>
    </ligand>
</feature>
<keyword evidence="4 7" id="KW-0418">Kinase</keyword>
<dbReference type="PRINTS" id="PR01100">
    <property type="entry name" value="SHIKIMTKNASE"/>
</dbReference>
<dbReference type="PANTHER" id="PTHR21087:SF16">
    <property type="entry name" value="SHIKIMATE KINASE 1, CHLOROPLASTIC"/>
    <property type="match status" value="1"/>
</dbReference>
<dbReference type="HOGENOM" id="CLU_057607_4_0_10"/>
<feature type="binding site" evidence="7">
    <location>
        <position position="139"/>
    </location>
    <ligand>
        <name>substrate</name>
    </ligand>
</feature>
<evidence type="ECO:0000256" key="4">
    <source>
        <dbReference type="ARBA" id="ARBA00022777"/>
    </source>
</evidence>
<comment type="similarity">
    <text evidence="7">Belongs to the shikimate kinase family.</text>
</comment>
<comment type="subcellular location">
    <subcellularLocation>
        <location evidence="7">Cytoplasm</location>
    </subcellularLocation>
</comment>
<dbReference type="eggNOG" id="COG0703">
    <property type="taxonomic scope" value="Bacteria"/>
</dbReference>
<dbReference type="HAMAP" id="MF_00109">
    <property type="entry name" value="Shikimate_kinase"/>
    <property type="match status" value="1"/>
</dbReference>
<evidence type="ECO:0000256" key="7">
    <source>
        <dbReference type="HAMAP-Rule" id="MF_00109"/>
    </source>
</evidence>
<keyword evidence="9" id="KW-1185">Reference proteome</keyword>
<evidence type="ECO:0000256" key="5">
    <source>
        <dbReference type="ARBA" id="ARBA00022840"/>
    </source>
</evidence>
<feature type="binding site" evidence="7">
    <location>
        <position position="117"/>
    </location>
    <ligand>
        <name>ATP</name>
        <dbReference type="ChEBI" id="CHEBI:30616"/>
    </ligand>
</feature>
<dbReference type="GO" id="GO:0000287">
    <property type="term" value="F:magnesium ion binding"/>
    <property type="evidence" value="ECO:0007669"/>
    <property type="project" value="UniProtKB-UniRule"/>
</dbReference>
<keyword evidence="5 7" id="KW-0067">ATP-binding</keyword>
<dbReference type="EMBL" id="CP002691">
    <property type="protein sequence ID" value="AEE53769.1"/>
    <property type="molecule type" value="Genomic_DNA"/>
</dbReference>
<sequence length="174" mass="19843">MNVYLIGFMGSGKSYTGMQFAKALALPFVDLDTRMEKLEKRSIASIFETEGETYFRDLEAKTLRETLVDDPAIISCGGGTPCFFQNMDWINAHGLSIYLKADVSLLVKRLQKGQEQRPLIRGLDESELERFIASRLEAREPFYAQAKIVIIQEDNQSLLPQLLALYQQYLRDHA</sequence>
<dbReference type="AlphaFoldDB" id="F4L096"/>
<reference key="2">
    <citation type="submission" date="2011-04" db="EMBL/GenBank/DDBJ databases">
        <title>Complete sequence of chromosome of Haliscomenobacter hydrossis DSM 1100.</title>
        <authorList>
            <consortium name="US DOE Joint Genome Institute (JGI-PGF)"/>
            <person name="Lucas S."/>
            <person name="Han J."/>
            <person name="Lapidus A."/>
            <person name="Bruce D."/>
            <person name="Goodwin L."/>
            <person name="Pitluck S."/>
            <person name="Peters L."/>
            <person name="Kyrpides N."/>
            <person name="Mavromatis K."/>
            <person name="Ivanova N."/>
            <person name="Ovchinnikova G."/>
            <person name="Pagani I."/>
            <person name="Daligault H."/>
            <person name="Detter J.C."/>
            <person name="Han C."/>
            <person name="Land M."/>
            <person name="Hauser L."/>
            <person name="Markowitz V."/>
            <person name="Cheng J.-F."/>
            <person name="Hugenholtz P."/>
            <person name="Woyke T."/>
            <person name="Wu D."/>
            <person name="Verbarg S."/>
            <person name="Frueling A."/>
            <person name="Brambilla E."/>
            <person name="Klenk H.-P."/>
            <person name="Eisen J.A."/>
        </authorList>
    </citation>
    <scope>NUCLEOTIDE SEQUENCE</scope>
    <source>
        <strain>DSM 1100</strain>
    </source>
</reference>
<dbReference type="InterPro" id="IPR031322">
    <property type="entry name" value="Shikimate/glucono_kinase"/>
</dbReference>
<keyword evidence="3 7" id="KW-0547">Nucleotide-binding</keyword>
<evidence type="ECO:0000256" key="1">
    <source>
        <dbReference type="ARBA" id="ARBA00022605"/>
    </source>
</evidence>
<reference evidence="8 9" key="1">
    <citation type="journal article" date="2011" name="Stand. Genomic Sci.">
        <title>Complete genome sequence of Haliscomenobacter hydrossis type strain (O).</title>
        <authorList>
            <consortium name="US DOE Joint Genome Institute (JGI-PGF)"/>
            <person name="Daligault H."/>
            <person name="Lapidus A."/>
            <person name="Zeytun A."/>
            <person name="Nolan M."/>
            <person name="Lucas S."/>
            <person name="Del Rio T.G."/>
            <person name="Tice H."/>
            <person name="Cheng J.F."/>
            <person name="Tapia R."/>
            <person name="Han C."/>
            <person name="Goodwin L."/>
            <person name="Pitluck S."/>
            <person name="Liolios K."/>
            <person name="Pagani I."/>
            <person name="Ivanova N."/>
            <person name="Huntemann M."/>
            <person name="Mavromatis K."/>
            <person name="Mikhailova N."/>
            <person name="Pati A."/>
            <person name="Chen A."/>
            <person name="Palaniappan K."/>
            <person name="Land M."/>
            <person name="Hauser L."/>
            <person name="Brambilla E.M."/>
            <person name="Rohde M."/>
            <person name="Verbarg S."/>
            <person name="Goker M."/>
            <person name="Bristow J."/>
            <person name="Eisen J.A."/>
            <person name="Markowitz V."/>
            <person name="Hugenholtz P."/>
            <person name="Kyrpides N.C."/>
            <person name="Klenk H.P."/>
            <person name="Woyke T."/>
        </authorList>
    </citation>
    <scope>NUCLEOTIDE SEQUENCE [LARGE SCALE GENOMIC DNA]</scope>
    <source>
        <strain evidence="9">ATCC 27775 / DSM 1100 / LMG 10767 / O</strain>
    </source>
</reference>
<dbReference type="Pfam" id="PF01202">
    <property type="entry name" value="SKI"/>
    <property type="match status" value="1"/>
</dbReference>
<dbReference type="KEGG" id="hhy:Halhy_5946"/>
<proteinExistence type="inferred from homology"/>
<dbReference type="GO" id="GO:0005829">
    <property type="term" value="C:cytosol"/>
    <property type="evidence" value="ECO:0007669"/>
    <property type="project" value="TreeGrafter"/>
</dbReference>
<evidence type="ECO:0000256" key="6">
    <source>
        <dbReference type="ARBA" id="ARBA00023141"/>
    </source>
</evidence>
<accession>F4L096</accession>
<keyword evidence="6 7" id="KW-0057">Aromatic amino acid biosynthesis</keyword>
<keyword evidence="7" id="KW-0963">Cytoplasm</keyword>
<dbReference type="InterPro" id="IPR000623">
    <property type="entry name" value="Shikimate_kinase/TSH1"/>
</dbReference>
<dbReference type="Gene3D" id="3.40.50.300">
    <property type="entry name" value="P-loop containing nucleotide triphosphate hydrolases"/>
    <property type="match status" value="1"/>
</dbReference>
<dbReference type="UniPathway" id="UPA00053">
    <property type="reaction ID" value="UER00088"/>
</dbReference>
<dbReference type="GO" id="GO:0009423">
    <property type="term" value="P:chorismate biosynthetic process"/>
    <property type="evidence" value="ECO:0007669"/>
    <property type="project" value="UniProtKB-UniRule"/>
</dbReference>
<comment type="cofactor">
    <cofactor evidence="7">
        <name>Mg(2+)</name>
        <dbReference type="ChEBI" id="CHEBI:18420"/>
    </cofactor>
    <text evidence="7">Binds 1 Mg(2+) ion per subunit.</text>
</comment>
<evidence type="ECO:0000256" key="3">
    <source>
        <dbReference type="ARBA" id="ARBA00022741"/>
    </source>
</evidence>
<dbReference type="SUPFAM" id="SSF52540">
    <property type="entry name" value="P-loop containing nucleoside triphosphate hydrolases"/>
    <property type="match status" value="1"/>
</dbReference>
<dbReference type="GO" id="GO:0008652">
    <property type="term" value="P:amino acid biosynthetic process"/>
    <property type="evidence" value="ECO:0007669"/>
    <property type="project" value="UniProtKB-KW"/>
</dbReference>
<dbReference type="CDD" id="cd00464">
    <property type="entry name" value="SK"/>
    <property type="match status" value="1"/>
</dbReference>
<evidence type="ECO:0000256" key="2">
    <source>
        <dbReference type="ARBA" id="ARBA00022679"/>
    </source>
</evidence>
<comment type="pathway">
    <text evidence="7">Metabolic intermediate biosynthesis; chorismate biosynthesis; chorismate from D-erythrose 4-phosphate and phosphoenolpyruvate: step 5/7.</text>
</comment>
<dbReference type="RefSeq" id="WP_013768297.1">
    <property type="nucleotide sequence ID" value="NC_015510.1"/>
</dbReference>